<name>A0A1D7R8W5_9CAUD</name>
<evidence type="ECO:0000313" key="1">
    <source>
        <dbReference type="EMBL" id="AON97839.1"/>
    </source>
</evidence>
<reference evidence="1 2" key="1">
    <citation type="journal article" date="2016" name="Environ. Microbiol.">
        <title>Genomic diversification of marine cyanophages into stable ecotypes.</title>
        <authorList>
            <person name="Marston M.F."/>
            <person name="Martiny J.B."/>
        </authorList>
    </citation>
    <scope>NUCLEOTIDE SEQUENCE [LARGE SCALE GENOMIC DNA]</scope>
    <source>
        <strain evidence="1">Fa_10_0709</strain>
    </source>
</reference>
<sequence>MSYFSDHYPLYVPPSISDYEELTISITNQTTMTETGPLTKGRYNFALSSFARMYGVPRITQEMSDFCLGWALHDDIAPLDCLHHVDKYFRDLWIESQN</sequence>
<accession>A0A1D7R8W5</accession>
<gene>
    <name evidence="1" type="ORF">Fa100709_112</name>
</gene>
<dbReference type="Proteomes" id="UP000220874">
    <property type="component" value="Segment"/>
</dbReference>
<protein>
    <submittedName>
        <fullName evidence="1">Uncharacterized protein</fullName>
    </submittedName>
</protein>
<evidence type="ECO:0000313" key="2">
    <source>
        <dbReference type="Proteomes" id="UP000220874"/>
    </source>
</evidence>
<dbReference type="EMBL" id="KX349227">
    <property type="protein sequence ID" value="AON97839.1"/>
    <property type="molecule type" value="Genomic_DNA"/>
</dbReference>
<proteinExistence type="predicted"/>
<organism evidence="1 2">
    <name type="scientific">Synechococcus phage S-RIM2</name>
    <dbReference type="NCBI Taxonomy" id="687800"/>
    <lineage>
        <taxon>Viruses</taxon>
        <taxon>Duplodnaviria</taxon>
        <taxon>Heunggongvirae</taxon>
        <taxon>Uroviricota</taxon>
        <taxon>Caudoviricetes</taxon>
        <taxon>Pantevenvirales</taxon>
        <taxon>Kyanoviridae</taxon>
        <taxon>Nerrivikvirus</taxon>
        <taxon>Nerrivikvirus srim2</taxon>
    </lineage>
</organism>